<dbReference type="Proteomes" id="UP001347796">
    <property type="component" value="Unassembled WGS sequence"/>
</dbReference>
<dbReference type="EMBL" id="JAZGQO010000011">
    <property type="protein sequence ID" value="KAK6172819.1"/>
    <property type="molecule type" value="Genomic_DNA"/>
</dbReference>
<evidence type="ECO:0000313" key="1">
    <source>
        <dbReference type="EMBL" id="KAK6172819.1"/>
    </source>
</evidence>
<gene>
    <name evidence="1" type="ORF">SNE40_016401</name>
</gene>
<proteinExistence type="predicted"/>
<accession>A0AAN8JE26</accession>
<organism evidence="1 2">
    <name type="scientific">Patella caerulea</name>
    <name type="common">Rayed Mediterranean limpet</name>
    <dbReference type="NCBI Taxonomy" id="87958"/>
    <lineage>
        <taxon>Eukaryota</taxon>
        <taxon>Metazoa</taxon>
        <taxon>Spiralia</taxon>
        <taxon>Lophotrochozoa</taxon>
        <taxon>Mollusca</taxon>
        <taxon>Gastropoda</taxon>
        <taxon>Patellogastropoda</taxon>
        <taxon>Patelloidea</taxon>
        <taxon>Patellidae</taxon>
        <taxon>Patella</taxon>
    </lineage>
</organism>
<evidence type="ECO:0000313" key="2">
    <source>
        <dbReference type="Proteomes" id="UP001347796"/>
    </source>
</evidence>
<comment type="caution">
    <text evidence="1">The sequence shown here is derived from an EMBL/GenBank/DDBJ whole genome shotgun (WGS) entry which is preliminary data.</text>
</comment>
<dbReference type="AlphaFoldDB" id="A0AAN8JE26"/>
<keyword evidence="2" id="KW-1185">Reference proteome</keyword>
<name>A0AAN8JE26_PATCE</name>
<sequence>MSYRSDHSPVVLNLKLNTVEKGKALWKFNTSLLKDKRYINLVKETINNIKCQYAIPVYKINAIHNIDNKDIQFIINDEEFLDILLMEIRAKSMSYSIDKSKDQQKIEVNLIQAITTLEQKTNLSIEQTNSLEIKQKQLSEIRNTKMWGNLIRSRAQWVEQGEKPSKYFFKLESRNYYSKLVTYLEDDDLPRR</sequence>
<protein>
    <submittedName>
        <fullName evidence="1">Uncharacterized protein</fullName>
    </submittedName>
</protein>
<reference evidence="1 2" key="1">
    <citation type="submission" date="2024-01" db="EMBL/GenBank/DDBJ databases">
        <title>The genome of the rayed Mediterranean limpet Patella caerulea (Linnaeus, 1758).</title>
        <authorList>
            <person name="Anh-Thu Weber A."/>
            <person name="Halstead-Nussloch G."/>
        </authorList>
    </citation>
    <scope>NUCLEOTIDE SEQUENCE [LARGE SCALE GENOMIC DNA]</scope>
    <source>
        <strain evidence="1">AATW-2023a</strain>
        <tissue evidence="1">Whole specimen</tissue>
    </source>
</reference>